<accession>Q8D2S0</accession>
<dbReference type="STRING" id="36870.gene:10368777"/>
<comment type="catalytic activity">
    <reaction evidence="10">
        <text>(sulfur carrier)-H + L-cysteine = (sulfur carrier)-SH + L-alanine</text>
        <dbReference type="Rhea" id="RHEA:43892"/>
        <dbReference type="Rhea" id="RHEA-COMP:14737"/>
        <dbReference type="Rhea" id="RHEA-COMP:14739"/>
        <dbReference type="ChEBI" id="CHEBI:29917"/>
        <dbReference type="ChEBI" id="CHEBI:35235"/>
        <dbReference type="ChEBI" id="CHEBI:57972"/>
        <dbReference type="ChEBI" id="CHEBI:64428"/>
        <dbReference type="EC" id="2.8.1.7"/>
    </reaction>
</comment>
<evidence type="ECO:0000256" key="6">
    <source>
        <dbReference type="ARBA" id="ARBA00022723"/>
    </source>
</evidence>
<evidence type="ECO:0000256" key="11">
    <source>
        <dbReference type="RuleBase" id="RU004504"/>
    </source>
</evidence>
<dbReference type="GO" id="GO:0051537">
    <property type="term" value="F:2 iron, 2 sulfur cluster binding"/>
    <property type="evidence" value="ECO:0007669"/>
    <property type="project" value="UniProtKB-KW"/>
</dbReference>
<keyword evidence="9" id="KW-0411">Iron-sulfur</keyword>
<dbReference type="Gene3D" id="3.40.640.10">
    <property type="entry name" value="Type I PLP-dependent aspartate aminotransferase-like (Major domain)"/>
    <property type="match status" value="1"/>
</dbReference>
<evidence type="ECO:0000256" key="8">
    <source>
        <dbReference type="ARBA" id="ARBA00023004"/>
    </source>
</evidence>
<evidence type="ECO:0000256" key="5">
    <source>
        <dbReference type="ARBA" id="ARBA00022714"/>
    </source>
</evidence>
<dbReference type="InterPro" id="IPR000192">
    <property type="entry name" value="Aminotrans_V_dom"/>
</dbReference>
<comment type="cofactor">
    <cofactor evidence="1 11">
        <name>pyridoxal 5'-phosphate</name>
        <dbReference type="ChEBI" id="CHEBI:597326"/>
    </cofactor>
</comment>
<dbReference type="InterPro" id="IPR015421">
    <property type="entry name" value="PyrdxlP-dep_Trfase_major"/>
</dbReference>
<dbReference type="GO" id="GO:0046872">
    <property type="term" value="F:metal ion binding"/>
    <property type="evidence" value="ECO:0007669"/>
    <property type="project" value="UniProtKB-KW"/>
</dbReference>
<dbReference type="SUPFAM" id="SSF53383">
    <property type="entry name" value="PLP-dependent transferases"/>
    <property type="match status" value="1"/>
</dbReference>
<dbReference type="PIRSF" id="PIRSF005572">
    <property type="entry name" value="NifS"/>
    <property type="match status" value="1"/>
</dbReference>
<dbReference type="InterPro" id="IPR015422">
    <property type="entry name" value="PyrdxlP-dep_Trfase_small"/>
</dbReference>
<evidence type="ECO:0000256" key="4">
    <source>
        <dbReference type="ARBA" id="ARBA00022679"/>
    </source>
</evidence>
<name>Q8D2S0_WIGBR</name>
<dbReference type="PANTHER" id="PTHR11601">
    <property type="entry name" value="CYSTEINE DESULFURYLASE FAMILY MEMBER"/>
    <property type="match status" value="1"/>
</dbReference>
<evidence type="ECO:0000256" key="7">
    <source>
        <dbReference type="ARBA" id="ARBA00022898"/>
    </source>
</evidence>
<gene>
    <name evidence="13" type="primary">yfhO</name>
</gene>
<dbReference type="EC" id="2.8.1.7" evidence="3"/>
<keyword evidence="5" id="KW-0001">2Fe-2S</keyword>
<protein>
    <recommendedName>
        <fullName evidence="3">cysteine desulfurase</fullName>
        <ecNumber evidence="3">2.8.1.7</ecNumber>
    </recommendedName>
</protein>
<evidence type="ECO:0000256" key="3">
    <source>
        <dbReference type="ARBA" id="ARBA00012239"/>
    </source>
</evidence>
<organism evidence="13 14">
    <name type="scientific">Wigglesworthia glossinidia brevipalpis</name>
    <dbReference type="NCBI Taxonomy" id="36870"/>
    <lineage>
        <taxon>Bacteria</taxon>
        <taxon>Pseudomonadati</taxon>
        <taxon>Pseudomonadota</taxon>
        <taxon>Gammaproteobacteria</taxon>
        <taxon>Enterobacterales</taxon>
        <taxon>Erwiniaceae</taxon>
        <taxon>Wigglesworthia</taxon>
    </lineage>
</organism>
<evidence type="ECO:0000256" key="9">
    <source>
        <dbReference type="ARBA" id="ARBA00023014"/>
    </source>
</evidence>
<dbReference type="InterPro" id="IPR020578">
    <property type="entry name" value="Aminotrans_V_PyrdxlP_BS"/>
</dbReference>
<dbReference type="Proteomes" id="UP000000562">
    <property type="component" value="Chromosome"/>
</dbReference>
<evidence type="ECO:0000313" key="13">
    <source>
        <dbReference type="EMBL" id="BAC24430.1"/>
    </source>
</evidence>
<keyword evidence="7" id="KW-0663">Pyridoxal phosphate</keyword>
<evidence type="ECO:0000256" key="1">
    <source>
        <dbReference type="ARBA" id="ARBA00001933"/>
    </source>
</evidence>
<dbReference type="OrthoDB" id="9808002at2"/>
<dbReference type="FunFam" id="3.40.640.10:FF:000003">
    <property type="entry name" value="Cysteine desulfurase IscS"/>
    <property type="match status" value="1"/>
</dbReference>
<comment type="similarity">
    <text evidence="2">Belongs to the class-V pyridoxal-phosphate-dependent aminotransferase family. NifS/IscS subfamily.</text>
</comment>
<dbReference type="KEGG" id="wbr:yfhO"/>
<reference evidence="13 14" key="1">
    <citation type="journal article" date="2002" name="Nat. Genet.">
        <title>Genome sequence of the endocellular obligate symbiont of tsetse flies, Wigglesworthia glossinidia.</title>
        <authorList>
            <person name="Akman L."/>
            <person name="Yamashita A."/>
            <person name="Watanabe H."/>
            <person name="Oshima K."/>
            <person name="Shiba T."/>
            <person name="Hattori M."/>
            <person name="Aksoy S."/>
        </authorList>
    </citation>
    <scope>NUCLEOTIDE SEQUENCE [LARGE SCALE GENOMIC DNA]</scope>
</reference>
<feature type="domain" description="Aminotransferase class V" evidence="12">
    <location>
        <begin position="5"/>
        <end position="367"/>
    </location>
</feature>
<keyword evidence="6" id="KW-0479">Metal-binding</keyword>
<keyword evidence="4" id="KW-0808">Transferase</keyword>
<dbReference type="eggNOG" id="COG1104">
    <property type="taxonomic scope" value="Bacteria"/>
</dbReference>
<dbReference type="InterPro" id="IPR016454">
    <property type="entry name" value="Cysteine_dSase"/>
</dbReference>
<dbReference type="HOGENOM" id="CLU_003433_0_2_6"/>
<evidence type="ECO:0000256" key="10">
    <source>
        <dbReference type="ARBA" id="ARBA00050776"/>
    </source>
</evidence>
<dbReference type="AlphaFoldDB" id="Q8D2S0"/>
<dbReference type="PROSITE" id="PS00595">
    <property type="entry name" value="AA_TRANSFER_CLASS_5"/>
    <property type="match status" value="1"/>
</dbReference>
<keyword evidence="8" id="KW-0408">Iron</keyword>
<sequence length="386" mass="43219">MKFPIYLDYASTTPVDQRVYEEMIKYLKYDGIFGNPSSRSHIYGWKAEQAVEKSRKNISNLINSDAREIIFTSGATESNNLAIKGSINFNKTEKLHVISGETEHISVLDTLYNLQENGIELTLLSPNKNGIIHPKRLEEKIKKNTVLVSLMHVNNETGIIQDIESFCKICKSRKILFHVDATQSIGKIPIDVSLIPIDLMSFSSHKIYGPKGVGALFLRRKPPIYFKAQIHGGGQEKNFRSGTLPVHQIVGMGKACAILKDEMNLENKKIKLLRDKFLSGIKEKNNILLNGDPINNIPNILNITFLGIDSKTLIILLKDLAISSGSACSSEKENSSHVLKAMGLNHFLSKSSIRFSIGRFTSKEDISFAINQINNTIKILKENSKY</sequence>
<dbReference type="Pfam" id="PF00266">
    <property type="entry name" value="Aminotran_5"/>
    <property type="match status" value="1"/>
</dbReference>
<evidence type="ECO:0000313" key="14">
    <source>
        <dbReference type="Proteomes" id="UP000000562"/>
    </source>
</evidence>
<proteinExistence type="inferred from homology"/>
<keyword evidence="14" id="KW-1185">Reference proteome</keyword>
<dbReference type="PANTHER" id="PTHR11601:SF34">
    <property type="entry name" value="CYSTEINE DESULFURASE"/>
    <property type="match status" value="1"/>
</dbReference>
<dbReference type="Gene3D" id="3.90.1150.10">
    <property type="entry name" value="Aspartate Aminotransferase, domain 1"/>
    <property type="match status" value="1"/>
</dbReference>
<evidence type="ECO:0000256" key="2">
    <source>
        <dbReference type="ARBA" id="ARBA00006490"/>
    </source>
</evidence>
<dbReference type="EMBL" id="BA000021">
    <property type="protein sequence ID" value="BAC24430.1"/>
    <property type="molecule type" value="Genomic_DNA"/>
</dbReference>
<dbReference type="GO" id="GO:0031071">
    <property type="term" value="F:cysteine desulfurase activity"/>
    <property type="evidence" value="ECO:0007669"/>
    <property type="project" value="UniProtKB-EC"/>
</dbReference>
<dbReference type="InterPro" id="IPR015424">
    <property type="entry name" value="PyrdxlP-dep_Trfase"/>
</dbReference>
<evidence type="ECO:0000259" key="12">
    <source>
        <dbReference type="Pfam" id="PF00266"/>
    </source>
</evidence>